<protein>
    <submittedName>
        <fullName evidence="2">Endonuclease/exonuclease/phosphatase</fullName>
    </submittedName>
</protein>
<proteinExistence type="predicted"/>
<dbReference type="HOGENOM" id="CLU_067081_0_0_0"/>
<dbReference type="Gene3D" id="3.60.10.10">
    <property type="entry name" value="Endonuclease/exonuclease/phosphatase"/>
    <property type="match status" value="1"/>
</dbReference>
<name>B1ZW50_OPITP</name>
<dbReference type="PANTHER" id="PTHR42834:SF1">
    <property type="entry name" value="ENDONUCLEASE_EXONUCLEASE_PHOSPHATASE FAMILY PROTEIN (AFU_ORTHOLOGUE AFUA_3G09210)"/>
    <property type="match status" value="1"/>
</dbReference>
<dbReference type="Proteomes" id="UP000007013">
    <property type="component" value="Chromosome"/>
</dbReference>
<keyword evidence="3" id="KW-1185">Reference proteome</keyword>
<keyword evidence="2" id="KW-0255">Endonuclease</keyword>
<evidence type="ECO:0000313" key="3">
    <source>
        <dbReference type="Proteomes" id="UP000007013"/>
    </source>
</evidence>
<dbReference type="PROSITE" id="PS51257">
    <property type="entry name" value="PROKAR_LIPOPROTEIN"/>
    <property type="match status" value="1"/>
</dbReference>
<sequence length="313" mass="34805">MGSDAERLHRCRSLNVAAFWLACVVGVASVLRADSLTLATYNVENYVATNRMTEDGFRRDYPKPEAQKRALRRVLLAIDADIVVLQEIGDEPYLHELRRDLAKSGLDYPHATLLAAADPDRHQALLSKRPLLAVTPHARLEFPYLGATEAVKRGLLEVRVATSAGELTIFAVHLKSRFTERADDSQSELRRVGEATAIRDVVLARMGDPGNARFVILGDFNDDKASKPVQRLLQRGSVRIASLLPVSDSRGDTWTYHYRRRDSYTRVDHILVSPALAPAVAQHRAWIADLDGVNEASDHRPVVVKLDFAESSP</sequence>
<dbReference type="eggNOG" id="COG2374">
    <property type="taxonomic scope" value="Bacteria"/>
</dbReference>
<keyword evidence="2" id="KW-0378">Hydrolase</keyword>
<dbReference type="SUPFAM" id="SSF56219">
    <property type="entry name" value="DNase I-like"/>
    <property type="match status" value="1"/>
</dbReference>
<dbReference type="GO" id="GO:0004519">
    <property type="term" value="F:endonuclease activity"/>
    <property type="evidence" value="ECO:0007669"/>
    <property type="project" value="UniProtKB-KW"/>
</dbReference>
<dbReference type="OrthoDB" id="186070at2"/>
<dbReference type="InterPro" id="IPR036691">
    <property type="entry name" value="Endo/exonu/phosph_ase_sf"/>
</dbReference>
<evidence type="ECO:0000259" key="1">
    <source>
        <dbReference type="Pfam" id="PF03372"/>
    </source>
</evidence>
<feature type="domain" description="Endonuclease/exonuclease/phosphatase" evidence="1">
    <location>
        <begin position="39"/>
        <end position="299"/>
    </location>
</feature>
<reference evidence="2 3" key="1">
    <citation type="journal article" date="2011" name="J. Bacteriol.">
        <title>Genome sequence of the verrucomicrobium Opitutus terrae PB90-1, an abundant inhabitant of rice paddy soil ecosystems.</title>
        <authorList>
            <person name="van Passel M.W."/>
            <person name="Kant R."/>
            <person name="Palva A."/>
            <person name="Copeland A."/>
            <person name="Lucas S."/>
            <person name="Lapidus A."/>
            <person name="Glavina del Rio T."/>
            <person name="Pitluck S."/>
            <person name="Goltsman E."/>
            <person name="Clum A."/>
            <person name="Sun H."/>
            <person name="Schmutz J."/>
            <person name="Larimer F.W."/>
            <person name="Land M.L."/>
            <person name="Hauser L."/>
            <person name="Kyrpides N."/>
            <person name="Mikhailova N."/>
            <person name="Richardson P.P."/>
            <person name="Janssen P.H."/>
            <person name="de Vos W.M."/>
            <person name="Smidt H."/>
        </authorList>
    </citation>
    <scope>NUCLEOTIDE SEQUENCE [LARGE SCALE GENOMIC DNA]</scope>
    <source>
        <strain evidence="3">DSM 11246 / JCM 15787 / PB90-1</strain>
    </source>
</reference>
<gene>
    <name evidence="2" type="ordered locus">Oter_2783</name>
</gene>
<keyword evidence="2" id="KW-0540">Nuclease</keyword>
<dbReference type="KEGG" id="ote:Oter_2783"/>
<dbReference type="STRING" id="452637.Oter_2783"/>
<dbReference type="AlphaFoldDB" id="B1ZW50"/>
<dbReference type="InterPro" id="IPR005135">
    <property type="entry name" value="Endo/exonuclease/phosphatase"/>
</dbReference>
<dbReference type="EMBL" id="CP001032">
    <property type="protein sequence ID" value="ACB76064.1"/>
    <property type="molecule type" value="Genomic_DNA"/>
</dbReference>
<organism evidence="2 3">
    <name type="scientific">Opitutus terrae (strain DSM 11246 / JCM 15787 / PB90-1)</name>
    <dbReference type="NCBI Taxonomy" id="452637"/>
    <lineage>
        <taxon>Bacteria</taxon>
        <taxon>Pseudomonadati</taxon>
        <taxon>Verrucomicrobiota</taxon>
        <taxon>Opitutia</taxon>
        <taxon>Opitutales</taxon>
        <taxon>Opitutaceae</taxon>
        <taxon>Opitutus</taxon>
    </lineage>
</organism>
<dbReference type="GO" id="GO:0004527">
    <property type="term" value="F:exonuclease activity"/>
    <property type="evidence" value="ECO:0007669"/>
    <property type="project" value="UniProtKB-KW"/>
</dbReference>
<keyword evidence="2" id="KW-0269">Exonuclease</keyword>
<dbReference type="RefSeq" id="WP_012375599.1">
    <property type="nucleotide sequence ID" value="NC_010571.1"/>
</dbReference>
<dbReference type="PANTHER" id="PTHR42834">
    <property type="entry name" value="ENDONUCLEASE/EXONUCLEASE/PHOSPHATASE FAMILY PROTEIN (AFU_ORTHOLOGUE AFUA_3G09210)"/>
    <property type="match status" value="1"/>
</dbReference>
<dbReference type="Pfam" id="PF03372">
    <property type="entry name" value="Exo_endo_phos"/>
    <property type="match status" value="1"/>
</dbReference>
<evidence type="ECO:0000313" key="2">
    <source>
        <dbReference type="EMBL" id="ACB76064.1"/>
    </source>
</evidence>
<accession>B1ZW50</accession>